<dbReference type="CDD" id="cd01949">
    <property type="entry name" value="GGDEF"/>
    <property type="match status" value="1"/>
</dbReference>
<proteinExistence type="predicted"/>
<dbReference type="InterPro" id="IPR013656">
    <property type="entry name" value="PAS_4"/>
</dbReference>
<dbReference type="RefSeq" id="WP_154659434.1">
    <property type="nucleotide sequence ID" value="NZ_AUFF01000001.1"/>
</dbReference>
<keyword evidence="3" id="KW-0812">Transmembrane</keyword>
<dbReference type="InterPro" id="IPR000014">
    <property type="entry name" value="PAS"/>
</dbReference>
<feature type="domain" description="PAS" evidence="4">
    <location>
        <begin position="399"/>
        <end position="454"/>
    </location>
</feature>
<dbReference type="NCBIfam" id="TIGR00229">
    <property type="entry name" value="sensory_box"/>
    <property type="match status" value="2"/>
</dbReference>
<dbReference type="PANTHER" id="PTHR44757:SF2">
    <property type="entry name" value="BIOFILM ARCHITECTURE MAINTENANCE PROTEIN MBAA"/>
    <property type="match status" value="1"/>
</dbReference>
<organism evidence="8 9">
    <name type="scientific">Arenimonas composti TR7-09 = DSM 18010</name>
    <dbReference type="NCBI Taxonomy" id="1121013"/>
    <lineage>
        <taxon>Bacteria</taxon>
        <taxon>Pseudomonadati</taxon>
        <taxon>Pseudomonadota</taxon>
        <taxon>Gammaproteobacteria</taxon>
        <taxon>Lysobacterales</taxon>
        <taxon>Lysobacteraceae</taxon>
        <taxon>Arenimonas</taxon>
    </lineage>
</organism>
<evidence type="ECO:0000259" key="6">
    <source>
        <dbReference type="PROSITE" id="PS50883"/>
    </source>
</evidence>
<dbReference type="InterPro" id="IPR001633">
    <property type="entry name" value="EAL_dom"/>
</dbReference>
<evidence type="ECO:0000259" key="4">
    <source>
        <dbReference type="PROSITE" id="PS50112"/>
    </source>
</evidence>
<evidence type="ECO:0000256" key="2">
    <source>
        <dbReference type="ARBA" id="ARBA00022636"/>
    </source>
</evidence>
<name>A0A091BID7_9GAMM</name>
<sequence>MQSRRIAFAVAALALLVLVVIASVPPVTLFARRDDLLTVHLLVEAVAVVISLMVVSVAWHSLQADAEDSGRALILGFTVVAGADLLHAMAYPGMPALVTPGNSGKAIFFWLAARSAEVLTYARLAMFPPVHLTRRAALGWGVGIVVALFFFGTWHLGWFPQTFRPGSGVTAFKSGFEIVLSVCYFALALYLYRRGRREERLRWLWLATACFVMGCGELLFSRYVSDSDLQVLAGHGFKLVAFAFVYRAVVIAALQEPLRQLERSGQTIRDQQAELETLLRNLPLGISRIDRERRFRYLNPSRARLLGADPDQVIGHRVDEVLGAETLAVVEPHLARALAGESARFEAGYPRADGAVLNLSVVLVPEPGSDGGVEGVLCIFSDDSERHEAQSALLGTLRELSDLKAALDAHAIVAVTDARGVIQRVNDKFCAISKYARDELVGQTHRLINSGTHPRAFFVDMWRTIASGRVWNGEVCNRAKDGSLYWVHTTIVPFIGGNGLPEQYIAIRADITARKQAEEAALRLAFHDPLTGLGNRRMMQDRLRRGLAQSRAHRRYGALILIDLDEFRAVNDTLGHEAGDALLREVARRLGECAREADTVIRLGGDEFVLVLEDLGERLDTATTRVAEISELVRRVLDQPYVIDSIRVDAPPSAGVVMLDGGIGQEEDALKQAELALYKAKSAGGNQVVFFDPALQQDVNERAGLLADLRDALELGQLRLHLQPIVAGDRRVLGHEVLLRWSHPQRGLVSPASFIPLAEQSGLILPIGQWILESTCTLLAAWAADPVKSQWTLAVNVSARQFHDPGFGDSVLLALHRSGADPRRLRLELTESMLHTDLAETAARMERLQREGVRFSLDDFGTGYSSLAYLQRLPLDVLKIDQSFVREITTRASDAVIAETIVSLGKSLRLRVIAEGVETEAQFEFLRGLGCDGFQGWLTGRPVPAEE</sequence>
<dbReference type="EC" id="3.1.4.52" evidence="1"/>
<feature type="domain" description="GGDEF" evidence="7">
    <location>
        <begin position="555"/>
        <end position="693"/>
    </location>
</feature>
<dbReference type="InterPro" id="IPR035965">
    <property type="entry name" value="PAS-like_dom_sf"/>
</dbReference>
<feature type="transmembrane region" description="Helical" evidence="3">
    <location>
        <begin position="106"/>
        <end position="124"/>
    </location>
</feature>
<protein>
    <recommendedName>
        <fullName evidence="1">cyclic-guanylate-specific phosphodiesterase</fullName>
        <ecNumber evidence="1">3.1.4.52</ecNumber>
    </recommendedName>
</protein>
<dbReference type="Pfam" id="PF00990">
    <property type="entry name" value="GGDEF"/>
    <property type="match status" value="1"/>
</dbReference>
<evidence type="ECO:0000259" key="7">
    <source>
        <dbReference type="PROSITE" id="PS50887"/>
    </source>
</evidence>
<dbReference type="InterPro" id="IPR000160">
    <property type="entry name" value="GGDEF_dom"/>
</dbReference>
<reference evidence="8 9" key="1">
    <citation type="submission" date="2013-09" db="EMBL/GenBank/DDBJ databases">
        <title>Genome sequencing of Arenimonas composti.</title>
        <authorList>
            <person name="Chen F."/>
            <person name="Wang G."/>
        </authorList>
    </citation>
    <scope>NUCLEOTIDE SEQUENCE [LARGE SCALE GENOMIC DNA]</scope>
    <source>
        <strain evidence="8 9">TR7-09</strain>
    </source>
</reference>
<dbReference type="InterPro" id="IPR043128">
    <property type="entry name" value="Rev_trsase/Diguanyl_cyclase"/>
</dbReference>
<dbReference type="STRING" id="1121013.GCA_000426365_00705"/>
<feature type="domain" description="PAC" evidence="5">
    <location>
        <begin position="471"/>
        <end position="523"/>
    </location>
</feature>
<dbReference type="InterPro" id="IPR035919">
    <property type="entry name" value="EAL_sf"/>
</dbReference>
<dbReference type="FunFam" id="3.20.20.450:FF:000001">
    <property type="entry name" value="Cyclic di-GMP phosphodiesterase yahA"/>
    <property type="match status" value="1"/>
</dbReference>
<dbReference type="InterPro" id="IPR001610">
    <property type="entry name" value="PAC"/>
</dbReference>
<dbReference type="PANTHER" id="PTHR44757">
    <property type="entry name" value="DIGUANYLATE CYCLASE DGCP"/>
    <property type="match status" value="1"/>
</dbReference>
<gene>
    <name evidence="8" type="ORF">P873_00215</name>
</gene>
<dbReference type="SMART" id="SM00052">
    <property type="entry name" value="EAL"/>
    <property type="match status" value="1"/>
</dbReference>
<keyword evidence="3" id="KW-0472">Membrane</keyword>
<dbReference type="EMBL" id="AWXU01000004">
    <property type="protein sequence ID" value="KFN51516.1"/>
    <property type="molecule type" value="Genomic_DNA"/>
</dbReference>
<evidence type="ECO:0000259" key="5">
    <source>
        <dbReference type="PROSITE" id="PS50113"/>
    </source>
</evidence>
<evidence type="ECO:0000313" key="9">
    <source>
        <dbReference type="Proteomes" id="UP000029391"/>
    </source>
</evidence>
<dbReference type="CDD" id="cd01948">
    <property type="entry name" value="EAL"/>
    <property type="match status" value="1"/>
</dbReference>
<dbReference type="SMART" id="SM00091">
    <property type="entry name" value="PAS"/>
    <property type="match status" value="2"/>
</dbReference>
<dbReference type="InterPro" id="IPR029787">
    <property type="entry name" value="Nucleotide_cyclase"/>
</dbReference>
<keyword evidence="2" id="KW-0973">c-di-GMP</keyword>
<accession>A0A091BID7</accession>
<dbReference type="NCBIfam" id="TIGR00254">
    <property type="entry name" value="GGDEF"/>
    <property type="match status" value="1"/>
</dbReference>
<dbReference type="PROSITE" id="PS50112">
    <property type="entry name" value="PAS"/>
    <property type="match status" value="2"/>
</dbReference>
<feature type="domain" description="EAL" evidence="6">
    <location>
        <begin position="702"/>
        <end position="947"/>
    </location>
</feature>
<dbReference type="OrthoDB" id="9804951at2"/>
<dbReference type="eggNOG" id="COG5001">
    <property type="taxonomic scope" value="Bacteria"/>
</dbReference>
<keyword evidence="3" id="KW-1133">Transmembrane helix</keyword>
<dbReference type="GO" id="GO:0071111">
    <property type="term" value="F:cyclic-guanylate-specific phosphodiesterase activity"/>
    <property type="evidence" value="ECO:0007669"/>
    <property type="project" value="UniProtKB-EC"/>
</dbReference>
<dbReference type="InterPro" id="IPR052155">
    <property type="entry name" value="Biofilm_reg_signaling"/>
</dbReference>
<dbReference type="AlphaFoldDB" id="A0A091BID7"/>
<feature type="transmembrane region" description="Helical" evidence="3">
    <location>
        <begin position="174"/>
        <end position="192"/>
    </location>
</feature>
<dbReference type="Gene3D" id="3.20.20.450">
    <property type="entry name" value="EAL domain"/>
    <property type="match status" value="1"/>
</dbReference>
<dbReference type="InterPro" id="IPR000700">
    <property type="entry name" value="PAS-assoc_C"/>
</dbReference>
<dbReference type="SUPFAM" id="SSF141868">
    <property type="entry name" value="EAL domain-like"/>
    <property type="match status" value="1"/>
</dbReference>
<feature type="domain" description="PAC" evidence="5">
    <location>
        <begin position="343"/>
        <end position="395"/>
    </location>
</feature>
<dbReference type="SUPFAM" id="SSF55785">
    <property type="entry name" value="PYP-like sensor domain (PAS domain)"/>
    <property type="match status" value="2"/>
</dbReference>
<feature type="transmembrane region" description="Helical" evidence="3">
    <location>
        <begin position="136"/>
        <end position="154"/>
    </location>
</feature>
<feature type="transmembrane region" description="Helical" evidence="3">
    <location>
        <begin position="38"/>
        <end position="60"/>
    </location>
</feature>
<dbReference type="SMART" id="SM00086">
    <property type="entry name" value="PAC"/>
    <property type="match status" value="2"/>
</dbReference>
<dbReference type="Gene3D" id="3.30.450.20">
    <property type="entry name" value="PAS domain"/>
    <property type="match status" value="2"/>
</dbReference>
<dbReference type="Pfam" id="PF00563">
    <property type="entry name" value="EAL"/>
    <property type="match status" value="1"/>
</dbReference>
<feature type="domain" description="PAS" evidence="4">
    <location>
        <begin position="271"/>
        <end position="341"/>
    </location>
</feature>
<comment type="caution">
    <text evidence="8">The sequence shown here is derived from an EMBL/GenBank/DDBJ whole genome shotgun (WGS) entry which is preliminary data.</text>
</comment>
<dbReference type="Proteomes" id="UP000029391">
    <property type="component" value="Unassembled WGS sequence"/>
</dbReference>
<evidence type="ECO:0000256" key="3">
    <source>
        <dbReference type="SAM" id="Phobius"/>
    </source>
</evidence>
<dbReference type="Pfam" id="PF08448">
    <property type="entry name" value="PAS_4"/>
    <property type="match status" value="1"/>
</dbReference>
<dbReference type="Gene3D" id="3.30.70.270">
    <property type="match status" value="1"/>
</dbReference>
<dbReference type="Pfam" id="PF13426">
    <property type="entry name" value="PAS_9"/>
    <property type="match status" value="1"/>
</dbReference>
<dbReference type="SMART" id="SM00267">
    <property type="entry name" value="GGDEF"/>
    <property type="match status" value="1"/>
</dbReference>
<dbReference type="InterPro" id="IPR033425">
    <property type="entry name" value="MASE3"/>
</dbReference>
<dbReference type="PROSITE" id="PS50887">
    <property type="entry name" value="GGDEF"/>
    <property type="match status" value="1"/>
</dbReference>
<dbReference type="PROSITE" id="PS50883">
    <property type="entry name" value="EAL"/>
    <property type="match status" value="1"/>
</dbReference>
<dbReference type="CDD" id="cd00130">
    <property type="entry name" value="PAS"/>
    <property type="match status" value="2"/>
</dbReference>
<dbReference type="SUPFAM" id="SSF55073">
    <property type="entry name" value="Nucleotide cyclase"/>
    <property type="match status" value="1"/>
</dbReference>
<dbReference type="Pfam" id="PF17159">
    <property type="entry name" value="MASE3"/>
    <property type="match status" value="1"/>
</dbReference>
<feature type="transmembrane region" description="Helical" evidence="3">
    <location>
        <begin position="72"/>
        <end position="94"/>
    </location>
</feature>
<evidence type="ECO:0000313" key="8">
    <source>
        <dbReference type="EMBL" id="KFN51516.1"/>
    </source>
</evidence>
<keyword evidence="9" id="KW-1185">Reference proteome</keyword>
<dbReference type="PROSITE" id="PS50113">
    <property type="entry name" value="PAC"/>
    <property type="match status" value="2"/>
</dbReference>
<feature type="transmembrane region" description="Helical" evidence="3">
    <location>
        <begin position="204"/>
        <end position="224"/>
    </location>
</feature>
<evidence type="ECO:0000256" key="1">
    <source>
        <dbReference type="ARBA" id="ARBA00012282"/>
    </source>
</evidence>